<dbReference type="GO" id="GO:0003677">
    <property type="term" value="F:DNA binding"/>
    <property type="evidence" value="ECO:0007669"/>
    <property type="project" value="InterPro"/>
</dbReference>
<name>A0AAJ0CKX0_9HYPO</name>
<organism evidence="2 3">
    <name type="scientific">Conoideocrella luteorostrata</name>
    <dbReference type="NCBI Taxonomy" id="1105319"/>
    <lineage>
        <taxon>Eukaryota</taxon>
        <taxon>Fungi</taxon>
        <taxon>Dikarya</taxon>
        <taxon>Ascomycota</taxon>
        <taxon>Pezizomycotina</taxon>
        <taxon>Sordariomycetes</taxon>
        <taxon>Hypocreomycetidae</taxon>
        <taxon>Hypocreales</taxon>
        <taxon>Clavicipitaceae</taxon>
        <taxon>Conoideocrella</taxon>
    </lineage>
</organism>
<sequence length="259" mass="27915">MPRMHKATKAPKAPKAPRAPRTPGTPRKSRSKVNTRPEVSIGNRQWGICTKANALFRLYNVDVAVIMRKPDGTVAGYESNPSLVDVDGLTSKSRSKVVGRATSSSRSSSSMSQLTMDITWDITWDLPWNSTGDSTEDSTEDSIGDSTGDSTKGSIGDLNEDTAGDSIGDTVGDAVRNIIFDLLIRGIMAEANSNDSPWGWTIGCTPSADYEEEFLEGLINHVTDVEMELSTQTSVSLESICPTNAVKPAAKVKTQHNVH</sequence>
<dbReference type="InterPro" id="IPR036879">
    <property type="entry name" value="TF_MADSbox_sf"/>
</dbReference>
<feature type="region of interest" description="Disordered" evidence="1">
    <location>
        <begin position="1"/>
        <end position="38"/>
    </location>
</feature>
<feature type="compositionally biased region" description="Polar residues" evidence="1">
    <location>
        <begin position="144"/>
        <end position="153"/>
    </location>
</feature>
<evidence type="ECO:0000313" key="3">
    <source>
        <dbReference type="Proteomes" id="UP001251528"/>
    </source>
</evidence>
<evidence type="ECO:0000313" key="2">
    <source>
        <dbReference type="EMBL" id="KAK2593673.1"/>
    </source>
</evidence>
<dbReference type="GO" id="GO:0046983">
    <property type="term" value="F:protein dimerization activity"/>
    <property type="evidence" value="ECO:0007669"/>
    <property type="project" value="InterPro"/>
</dbReference>
<feature type="region of interest" description="Disordered" evidence="1">
    <location>
        <begin position="131"/>
        <end position="167"/>
    </location>
</feature>
<dbReference type="GO" id="GO:0045944">
    <property type="term" value="P:positive regulation of transcription by RNA polymerase II"/>
    <property type="evidence" value="ECO:0007669"/>
    <property type="project" value="UniProtKB-ARBA"/>
</dbReference>
<gene>
    <name evidence="2" type="ORF">QQS21_008616</name>
</gene>
<dbReference type="SUPFAM" id="SSF55455">
    <property type="entry name" value="SRF-like"/>
    <property type="match status" value="1"/>
</dbReference>
<dbReference type="EMBL" id="JASWJB010000200">
    <property type="protein sequence ID" value="KAK2593673.1"/>
    <property type="molecule type" value="Genomic_DNA"/>
</dbReference>
<dbReference type="Proteomes" id="UP001251528">
    <property type="component" value="Unassembled WGS sequence"/>
</dbReference>
<protein>
    <recommendedName>
        <fullName evidence="4">MADS-box domain-containing protein</fullName>
    </recommendedName>
</protein>
<keyword evidence="3" id="KW-1185">Reference proteome</keyword>
<dbReference type="AlphaFoldDB" id="A0AAJ0CKX0"/>
<accession>A0AAJ0CKX0</accession>
<reference evidence="2" key="1">
    <citation type="submission" date="2023-06" db="EMBL/GenBank/DDBJ databases">
        <title>Conoideocrella luteorostrata (Hypocreales: Clavicipitaceae), a potential biocontrol fungus for elongate hemlock scale in United States Christmas tree production areas.</title>
        <authorList>
            <person name="Barrett H."/>
            <person name="Lovett B."/>
            <person name="Macias A.M."/>
            <person name="Stajich J.E."/>
            <person name="Kasson M.T."/>
        </authorList>
    </citation>
    <scope>NUCLEOTIDE SEQUENCE</scope>
    <source>
        <strain evidence="2">ARSEF 14590</strain>
    </source>
</reference>
<comment type="caution">
    <text evidence="2">The sequence shown here is derived from an EMBL/GenBank/DDBJ whole genome shotgun (WGS) entry which is preliminary data.</text>
</comment>
<proteinExistence type="predicted"/>
<evidence type="ECO:0008006" key="4">
    <source>
        <dbReference type="Google" id="ProtNLM"/>
    </source>
</evidence>
<feature type="compositionally biased region" description="Acidic residues" evidence="1">
    <location>
        <begin position="134"/>
        <end position="143"/>
    </location>
</feature>
<evidence type="ECO:0000256" key="1">
    <source>
        <dbReference type="SAM" id="MobiDB-lite"/>
    </source>
</evidence>